<comment type="similarity">
    <text evidence="2">Belongs to the choline/ethanolamine kinase family.</text>
</comment>
<dbReference type="PANTHER" id="PTHR22603">
    <property type="entry name" value="CHOLINE/ETHANOALAMINE KINASE"/>
    <property type="match status" value="1"/>
</dbReference>
<dbReference type="EMBL" id="ABEU02000023">
    <property type="protein sequence ID" value="PNR29357.1"/>
    <property type="molecule type" value="Genomic_DNA"/>
</dbReference>
<reference evidence="5" key="3">
    <citation type="submission" date="2020-12" db="UniProtKB">
        <authorList>
            <consortium name="EnsemblPlants"/>
        </authorList>
    </citation>
    <scope>IDENTIFICATION</scope>
</reference>
<dbReference type="STRING" id="3218.A9TZ07"/>
<dbReference type="Proteomes" id="UP000006727">
    <property type="component" value="Chromosome 23"/>
</dbReference>
<dbReference type="HOGENOM" id="CLU_012712_0_0_1"/>
<dbReference type="Gramene" id="Pp3c23_13990V3.2">
    <property type="protein sequence ID" value="Pp3c23_13990V3.2"/>
    <property type="gene ID" value="Pp3c23_13990"/>
</dbReference>
<dbReference type="RefSeq" id="XP_024363107.1">
    <property type="nucleotide sequence ID" value="XM_024507339.2"/>
</dbReference>
<dbReference type="OMA" id="DQASNIR"/>
<sequence length="369" mass="42761">MRTIKIFAERSDSSMAVRTCSLIVDTRLPDSALFSRAIGVCKTLLRRWADVDDSKILVTKITGGITNMLLKAEVEGENDDQLQPLTVRVFGPNTDAVIDRGRELQAIAFLSSAGFGAKLLGVFGNGMIQSYLVGRTLEPHDIAKPEFAKLIAVEVRRLHELEIPGSKEPQLWNDIYKFIEKGSTVVFEDSEKQKTYETISFENIREEVEEIKAISDSFKAPVVFAHNDLLSGNFMYNEEKGQLYIIDYEYGSHNYRGYDIANYLNEHAGFDCDYSLYPDKEKQFYFYRHYLHPEQPEMSTKAELEELYAECSFYSLASHLYWATWAIVQARYSNIEFDYLGYFFQRFDEYKRRNEDIKLRTSEYLNSRK</sequence>
<dbReference type="OrthoDB" id="10267235at2759"/>
<name>A9TZ07_PHYPA</name>
<evidence type="ECO:0000313" key="6">
    <source>
        <dbReference type="Proteomes" id="UP000006727"/>
    </source>
</evidence>
<accession>A9TZ07</accession>
<reference evidence="4 6" key="1">
    <citation type="journal article" date="2008" name="Science">
        <title>The Physcomitrella genome reveals evolutionary insights into the conquest of land by plants.</title>
        <authorList>
            <person name="Rensing S."/>
            <person name="Lang D."/>
            <person name="Zimmer A."/>
            <person name="Terry A."/>
            <person name="Salamov A."/>
            <person name="Shapiro H."/>
            <person name="Nishiyama T."/>
            <person name="Perroud P.-F."/>
            <person name="Lindquist E."/>
            <person name="Kamisugi Y."/>
            <person name="Tanahashi T."/>
            <person name="Sakakibara K."/>
            <person name="Fujita T."/>
            <person name="Oishi K."/>
            <person name="Shin-I T."/>
            <person name="Kuroki Y."/>
            <person name="Toyoda A."/>
            <person name="Suzuki Y."/>
            <person name="Hashimoto A."/>
            <person name="Yamaguchi K."/>
            <person name="Sugano A."/>
            <person name="Kohara Y."/>
            <person name="Fujiyama A."/>
            <person name="Anterola A."/>
            <person name="Aoki S."/>
            <person name="Ashton N."/>
            <person name="Barbazuk W.B."/>
            <person name="Barker E."/>
            <person name="Bennetzen J."/>
            <person name="Bezanilla M."/>
            <person name="Blankenship R."/>
            <person name="Cho S.H."/>
            <person name="Dutcher S."/>
            <person name="Estelle M."/>
            <person name="Fawcett J.A."/>
            <person name="Gundlach H."/>
            <person name="Hanada K."/>
            <person name="Heyl A."/>
            <person name="Hicks K.A."/>
            <person name="Hugh J."/>
            <person name="Lohr M."/>
            <person name="Mayer K."/>
            <person name="Melkozernov A."/>
            <person name="Murata T."/>
            <person name="Nelson D."/>
            <person name="Pils B."/>
            <person name="Prigge M."/>
            <person name="Reiss B."/>
            <person name="Renner T."/>
            <person name="Rombauts S."/>
            <person name="Rushton P."/>
            <person name="Sanderfoot A."/>
            <person name="Schween G."/>
            <person name="Shiu S.-H."/>
            <person name="Stueber K."/>
            <person name="Theodoulou F.L."/>
            <person name="Tu H."/>
            <person name="Van de Peer Y."/>
            <person name="Verrier P.J."/>
            <person name="Waters E."/>
            <person name="Wood A."/>
            <person name="Yang L."/>
            <person name="Cove D."/>
            <person name="Cuming A."/>
            <person name="Hasebe M."/>
            <person name="Lucas S."/>
            <person name="Mishler D.B."/>
            <person name="Reski R."/>
            <person name="Grigoriev I."/>
            <person name="Quatrano R.S."/>
            <person name="Boore J.L."/>
        </authorList>
    </citation>
    <scope>NUCLEOTIDE SEQUENCE [LARGE SCALE GENOMIC DNA]</scope>
    <source>
        <strain evidence="5 6">cv. Gransden 2004</strain>
    </source>
</reference>
<proteinExistence type="inferred from homology"/>
<comment type="pathway">
    <text evidence="1">Phospholipid metabolism; phosphatidylethanolamine biosynthesis; phosphatidylethanolamine from ethanolamine: step 1/3.</text>
</comment>
<keyword evidence="6" id="KW-1185">Reference proteome</keyword>
<dbReference type="AlphaFoldDB" id="A9TZ07"/>
<evidence type="ECO:0000256" key="3">
    <source>
        <dbReference type="ARBA" id="ARBA00038874"/>
    </source>
</evidence>
<evidence type="ECO:0000256" key="2">
    <source>
        <dbReference type="ARBA" id="ARBA00038211"/>
    </source>
</evidence>
<dbReference type="GO" id="GO:0006646">
    <property type="term" value="P:phosphatidylethanolamine biosynthetic process"/>
    <property type="evidence" value="ECO:0000318"/>
    <property type="project" value="GO_Central"/>
</dbReference>
<dbReference type="eggNOG" id="KOG4720">
    <property type="taxonomic scope" value="Eukaryota"/>
</dbReference>
<dbReference type="InterPro" id="IPR011009">
    <property type="entry name" value="Kinase-like_dom_sf"/>
</dbReference>
<dbReference type="GO" id="GO:0005737">
    <property type="term" value="C:cytoplasm"/>
    <property type="evidence" value="ECO:0000318"/>
    <property type="project" value="GO_Central"/>
</dbReference>
<dbReference type="FunCoup" id="A9TZ07">
    <property type="interactions" value="3649"/>
</dbReference>
<dbReference type="EnsemblPlants" id="Pp3c23_13990V3.2">
    <property type="protein sequence ID" value="Pp3c23_13990V3.2"/>
    <property type="gene ID" value="Pp3c23_13990"/>
</dbReference>
<dbReference type="Pfam" id="PF01633">
    <property type="entry name" value="Choline_kinase"/>
    <property type="match status" value="1"/>
</dbReference>
<dbReference type="GO" id="GO:0004305">
    <property type="term" value="F:ethanolamine kinase activity"/>
    <property type="evidence" value="ECO:0000318"/>
    <property type="project" value="GO_Central"/>
</dbReference>
<reference evidence="4 6" key="2">
    <citation type="journal article" date="2018" name="Plant J.">
        <title>The Physcomitrella patens chromosome-scale assembly reveals moss genome structure and evolution.</title>
        <authorList>
            <person name="Lang D."/>
            <person name="Ullrich K.K."/>
            <person name="Murat F."/>
            <person name="Fuchs J."/>
            <person name="Jenkins J."/>
            <person name="Haas F.B."/>
            <person name="Piednoel M."/>
            <person name="Gundlach H."/>
            <person name="Van Bel M."/>
            <person name="Meyberg R."/>
            <person name="Vives C."/>
            <person name="Morata J."/>
            <person name="Symeonidi A."/>
            <person name="Hiss M."/>
            <person name="Muchero W."/>
            <person name="Kamisugi Y."/>
            <person name="Saleh O."/>
            <person name="Blanc G."/>
            <person name="Decker E.L."/>
            <person name="van Gessel N."/>
            <person name="Grimwood J."/>
            <person name="Hayes R.D."/>
            <person name="Graham S.W."/>
            <person name="Gunter L.E."/>
            <person name="McDaniel S.F."/>
            <person name="Hoernstein S.N.W."/>
            <person name="Larsson A."/>
            <person name="Li F.W."/>
            <person name="Perroud P.F."/>
            <person name="Phillips J."/>
            <person name="Ranjan P."/>
            <person name="Rokshar D.S."/>
            <person name="Rothfels C.J."/>
            <person name="Schneider L."/>
            <person name="Shu S."/>
            <person name="Stevenson D.W."/>
            <person name="Thummler F."/>
            <person name="Tillich M."/>
            <person name="Villarreal Aguilar J.C."/>
            <person name="Widiez T."/>
            <person name="Wong G.K."/>
            <person name="Wymore A."/>
            <person name="Zhang Y."/>
            <person name="Zimmer A.D."/>
            <person name="Quatrano R.S."/>
            <person name="Mayer K.F.X."/>
            <person name="Goodstein D."/>
            <person name="Casacuberta J.M."/>
            <person name="Vandepoele K."/>
            <person name="Reski R."/>
            <person name="Cuming A.C."/>
            <person name="Tuskan G.A."/>
            <person name="Maumus F."/>
            <person name="Salse J."/>
            <person name="Schmutz J."/>
            <person name="Rensing S.A."/>
        </authorList>
    </citation>
    <scope>NUCLEOTIDE SEQUENCE [LARGE SCALE GENOMIC DNA]</scope>
    <source>
        <strain evidence="5 6">cv. Gransden 2004</strain>
    </source>
</reference>
<dbReference type="PaxDb" id="3218-PP1S379_8V6.1"/>
<evidence type="ECO:0000313" key="4">
    <source>
        <dbReference type="EMBL" id="PNR29357.1"/>
    </source>
</evidence>
<organism evidence="4">
    <name type="scientific">Physcomitrium patens</name>
    <name type="common">Spreading-leaved earth moss</name>
    <name type="synonym">Physcomitrella patens</name>
    <dbReference type="NCBI Taxonomy" id="3218"/>
    <lineage>
        <taxon>Eukaryota</taxon>
        <taxon>Viridiplantae</taxon>
        <taxon>Streptophyta</taxon>
        <taxon>Embryophyta</taxon>
        <taxon>Bryophyta</taxon>
        <taxon>Bryophytina</taxon>
        <taxon>Bryopsida</taxon>
        <taxon>Funariidae</taxon>
        <taxon>Funariales</taxon>
        <taxon>Funariaceae</taxon>
        <taxon>Physcomitrium</taxon>
    </lineage>
</organism>
<dbReference type="SUPFAM" id="SSF56112">
    <property type="entry name" value="Protein kinase-like (PK-like)"/>
    <property type="match status" value="1"/>
</dbReference>
<evidence type="ECO:0000313" key="5">
    <source>
        <dbReference type="EnsemblPlants" id="Pp3c23_13990V3.1"/>
    </source>
</evidence>
<dbReference type="Gene3D" id="3.30.200.20">
    <property type="entry name" value="Phosphorylase Kinase, domain 1"/>
    <property type="match status" value="1"/>
</dbReference>
<dbReference type="KEGG" id="ppp:112276222"/>
<protein>
    <recommendedName>
        <fullName evidence="3">ethanolamine kinase</fullName>
        <ecNumber evidence="3">2.7.1.82</ecNumber>
    </recommendedName>
</protein>
<dbReference type="Gene3D" id="3.90.1200.10">
    <property type="match status" value="1"/>
</dbReference>
<dbReference type="EC" id="2.7.1.82" evidence="3"/>
<dbReference type="EnsemblPlants" id="Pp3c23_13990V3.1">
    <property type="protein sequence ID" value="Pp3c23_13990V3.1"/>
    <property type="gene ID" value="Pp3c23_13990"/>
</dbReference>
<evidence type="ECO:0000256" key="1">
    <source>
        <dbReference type="ARBA" id="ARBA00037883"/>
    </source>
</evidence>
<gene>
    <name evidence="5" type="primary">LOC112276222</name>
    <name evidence="4" type="ORF">PHYPA_028050</name>
</gene>
<dbReference type="GeneID" id="112276222"/>
<dbReference type="CDD" id="cd05157">
    <property type="entry name" value="ETNK_euk"/>
    <property type="match status" value="1"/>
</dbReference>
<dbReference type="PANTHER" id="PTHR22603:SF66">
    <property type="entry name" value="ETHANOLAMINE KINASE"/>
    <property type="match status" value="1"/>
</dbReference>
<dbReference type="Gramene" id="Pp3c23_13990V3.1">
    <property type="protein sequence ID" value="Pp3c23_13990V3.1"/>
    <property type="gene ID" value="Pp3c23_13990"/>
</dbReference>